<dbReference type="AlphaFoldDB" id="A0A834K153"/>
<feature type="region of interest" description="Disordered" evidence="1">
    <location>
        <begin position="1"/>
        <end position="21"/>
    </location>
</feature>
<proteinExistence type="predicted"/>
<sequence>MHVSSTLNRQPTLSPTHSTEADRSRYYHVDIPFGNLAFGYSERMHIRVVLSVNETAARMTAHEVQLGSLMEVAPTMLAEQLSQSAVEPENK</sequence>
<reference evidence="2" key="1">
    <citation type="journal article" date="2020" name="G3 (Bethesda)">
        <title>High-Quality Assemblies for Three Invasive Social Wasps from the &lt;i&gt;Vespula&lt;/i&gt; Genus.</title>
        <authorList>
            <person name="Harrop T.W.R."/>
            <person name="Guhlin J."/>
            <person name="McLaughlin G.M."/>
            <person name="Permina E."/>
            <person name="Stockwell P."/>
            <person name="Gilligan J."/>
            <person name="Le Lec M.F."/>
            <person name="Gruber M.A.M."/>
            <person name="Quinn O."/>
            <person name="Lovegrove M."/>
            <person name="Duncan E.J."/>
            <person name="Remnant E.J."/>
            <person name="Van Eeckhoven J."/>
            <person name="Graham B."/>
            <person name="Knapp R.A."/>
            <person name="Langford K.W."/>
            <person name="Kronenberg Z."/>
            <person name="Press M.O."/>
            <person name="Eacker S.M."/>
            <person name="Wilson-Rankin E.E."/>
            <person name="Purcell J."/>
            <person name="Lester P.J."/>
            <person name="Dearden P.K."/>
        </authorList>
    </citation>
    <scope>NUCLEOTIDE SEQUENCE</scope>
    <source>
        <strain evidence="2">Volc-1</strain>
    </source>
</reference>
<evidence type="ECO:0000313" key="3">
    <source>
        <dbReference type="Proteomes" id="UP000600918"/>
    </source>
</evidence>
<evidence type="ECO:0000256" key="1">
    <source>
        <dbReference type="SAM" id="MobiDB-lite"/>
    </source>
</evidence>
<keyword evidence="3" id="KW-1185">Reference proteome</keyword>
<feature type="compositionally biased region" description="Polar residues" evidence="1">
    <location>
        <begin position="1"/>
        <end position="18"/>
    </location>
</feature>
<name>A0A834K153_VESPE</name>
<accession>A0A834K153</accession>
<comment type="caution">
    <text evidence="2">The sequence shown here is derived from an EMBL/GenBank/DDBJ whole genome shotgun (WGS) entry which is preliminary data.</text>
</comment>
<organism evidence="2 3">
    <name type="scientific">Vespula pensylvanica</name>
    <name type="common">Western yellow jacket</name>
    <name type="synonym">Wasp</name>
    <dbReference type="NCBI Taxonomy" id="30213"/>
    <lineage>
        <taxon>Eukaryota</taxon>
        <taxon>Metazoa</taxon>
        <taxon>Ecdysozoa</taxon>
        <taxon>Arthropoda</taxon>
        <taxon>Hexapoda</taxon>
        <taxon>Insecta</taxon>
        <taxon>Pterygota</taxon>
        <taxon>Neoptera</taxon>
        <taxon>Endopterygota</taxon>
        <taxon>Hymenoptera</taxon>
        <taxon>Apocrita</taxon>
        <taxon>Aculeata</taxon>
        <taxon>Vespoidea</taxon>
        <taxon>Vespidae</taxon>
        <taxon>Vespinae</taxon>
        <taxon>Vespula</taxon>
    </lineage>
</organism>
<gene>
    <name evidence="2" type="ORF">H0235_016211</name>
</gene>
<evidence type="ECO:0000313" key="2">
    <source>
        <dbReference type="EMBL" id="KAF7398203.1"/>
    </source>
</evidence>
<dbReference type="EMBL" id="JACSDY010000019">
    <property type="protein sequence ID" value="KAF7398203.1"/>
    <property type="molecule type" value="Genomic_DNA"/>
</dbReference>
<dbReference type="Proteomes" id="UP000600918">
    <property type="component" value="Unassembled WGS sequence"/>
</dbReference>
<protein>
    <submittedName>
        <fullName evidence="2">Uncharacterized protein</fullName>
    </submittedName>
</protein>